<evidence type="ECO:0000256" key="1">
    <source>
        <dbReference type="SAM" id="SignalP"/>
    </source>
</evidence>
<evidence type="ECO:0008006" key="4">
    <source>
        <dbReference type="Google" id="ProtNLM"/>
    </source>
</evidence>
<sequence length="166" mass="16810">MRKGFLRIVAAVTAASAIAMSGAAMAQADTSPPATAAQQDAATVQRMHDELKAAGDNKDLAGLESKLAELRPVLSGLAAKPLPKSTQDQVGVATQRANELEGQIPQARMSTDPLGLLGGLLSALLSALLDLVSSLLGGGLPVPVPQLPVPTPPLPVPTPPLPVPTP</sequence>
<reference evidence="2 3" key="1">
    <citation type="submission" date="2019-02" db="EMBL/GenBank/DDBJ databases">
        <title>Genomic Encyclopedia of Type Strains, Phase IV (KMG-IV): sequencing the most valuable type-strain genomes for metagenomic binning, comparative biology and taxonomic classification.</title>
        <authorList>
            <person name="Goeker M."/>
        </authorList>
    </citation>
    <scope>NUCLEOTIDE SEQUENCE [LARGE SCALE GENOMIC DNA]</scope>
    <source>
        <strain evidence="2 3">DSM 101727</strain>
    </source>
</reference>
<accession>A0A4Q7KFC5</accession>
<dbReference type="AlphaFoldDB" id="A0A4Q7KFC5"/>
<gene>
    <name evidence="2" type="ORF">EV193_115120</name>
</gene>
<keyword evidence="1" id="KW-0732">Signal</keyword>
<feature type="signal peptide" evidence="1">
    <location>
        <begin position="1"/>
        <end position="26"/>
    </location>
</feature>
<keyword evidence="3" id="KW-1185">Reference proteome</keyword>
<feature type="chain" id="PRO_5039180135" description="Secreted protein" evidence="1">
    <location>
        <begin position="27"/>
        <end position="166"/>
    </location>
</feature>
<organism evidence="2 3">
    <name type="scientific">Herbihabitans rhizosphaerae</name>
    <dbReference type="NCBI Taxonomy" id="1872711"/>
    <lineage>
        <taxon>Bacteria</taxon>
        <taxon>Bacillati</taxon>
        <taxon>Actinomycetota</taxon>
        <taxon>Actinomycetes</taxon>
        <taxon>Pseudonocardiales</taxon>
        <taxon>Pseudonocardiaceae</taxon>
        <taxon>Herbihabitans</taxon>
    </lineage>
</organism>
<evidence type="ECO:0000313" key="2">
    <source>
        <dbReference type="EMBL" id="RZS31241.1"/>
    </source>
</evidence>
<protein>
    <recommendedName>
        <fullName evidence="4">Secreted protein</fullName>
    </recommendedName>
</protein>
<dbReference type="EMBL" id="SGWQ01000015">
    <property type="protein sequence ID" value="RZS31241.1"/>
    <property type="molecule type" value="Genomic_DNA"/>
</dbReference>
<dbReference type="RefSeq" id="WP_165401556.1">
    <property type="nucleotide sequence ID" value="NZ_SGWQ01000015.1"/>
</dbReference>
<name>A0A4Q7KFC5_9PSEU</name>
<comment type="caution">
    <text evidence="2">The sequence shown here is derived from an EMBL/GenBank/DDBJ whole genome shotgun (WGS) entry which is preliminary data.</text>
</comment>
<proteinExistence type="predicted"/>
<evidence type="ECO:0000313" key="3">
    <source>
        <dbReference type="Proteomes" id="UP000294257"/>
    </source>
</evidence>
<dbReference type="Proteomes" id="UP000294257">
    <property type="component" value="Unassembled WGS sequence"/>
</dbReference>